<dbReference type="SUPFAM" id="SSF53474">
    <property type="entry name" value="alpha/beta-Hydrolases"/>
    <property type="match status" value="1"/>
</dbReference>
<keyword evidence="2" id="KW-0378">Hydrolase</keyword>
<dbReference type="Gene3D" id="3.40.50.1820">
    <property type="entry name" value="alpha/beta hydrolase"/>
    <property type="match status" value="1"/>
</dbReference>
<sequence>MTPASLTFVLIHGAFQNGAIWEQTAGVLRANGHTVHTPTLAGHRPGDPMTLAHADAVASLTAYLHDHDLSDVVLVGHSIGGAYIAQTAVQALPRIKRLVFLSAFVPAAGHTLADEFPPADAAFFDMTDPAQGFLLPFPVIRERACNDMDSAAATAIYAQMSPIPVRYFTDKLDLETFHELVGSGRLQASYVNPVSDFALPPGEYASFPRFAQRLGPLARILQIPGSHYVMFSRPAELADTLVSAGRD</sequence>
<protein>
    <submittedName>
        <fullName evidence="2">Alpha/beta hydrolase</fullName>
    </submittedName>
</protein>
<comment type="caution">
    <text evidence="2">The sequence shown here is derived from an EMBL/GenBank/DDBJ whole genome shotgun (WGS) entry which is preliminary data.</text>
</comment>
<reference evidence="2 3" key="1">
    <citation type="submission" date="2021-06" db="EMBL/GenBank/DDBJ databases">
        <title>Actinomycetes sequencing.</title>
        <authorList>
            <person name="Shan Q."/>
        </authorList>
    </citation>
    <scope>NUCLEOTIDE SEQUENCE [LARGE SCALE GENOMIC DNA]</scope>
    <source>
        <strain evidence="2 3">NEAU-G5</strain>
    </source>
</reference>
<evidence type="ECO:0000259" key="1">
    <source>
        <dbReference type="Pfam" id="PF12697"/>
    </source>
</evidence>
<keyword evidence="3" id="KW-1185">Reference proteome</keyword>
<dbReference type="PANTHER" id="PTHR37017">
    <property type="entry name" value="AB HYDROLASE-1 DOMAIN-CONTAINING PROTEIN-RELATED"/>
    <property type="match status" value="1"/>
</dbReference>
<organism evidence="2 3">
    <name type="scientific">Nocardia albiluteola</name>
    <dbReference type="NCBI Taxonomy" id="2842303"/>
    <lineage>
        <taxon>Bacteria</taxon>
        <taxon>Bacillati</taxon>
        <taxon>Actinomycetota</taxon>
        <taxon>Actinomycetes</taxon>
        <taxon>Mycobacteriales</taxon>
        <taxon>Nocardiaceae</taxon>
        <taxon>Nocardia</taxon>
    </lineage>
</organism>
<dbReference type="InterPro" id="IPR000073">
    <property type="entry name" value="AB_hydrolase_1"/>
</dbReference>
<dbReference type="InterPro" id="IPR029058">
    <property type="entry name" value="AB_hydrolase_fold"/>
</dbReference>
<dbReference type="Pfam" id="PF12697">
    <property type="entry name" value="Abhydrolase_6"/>
    <property type="match status" value="1"/>
</dbReference>
<dbReference type="InterPro" id="IPR052897">
    <property type="entry name" value="Sec-Metab_Biosynth_Hydrolase"/>
</dbReference>
<dbReference type="Proteomes" id="UP000733379">
    <property type="component" value="Unassembled WGS sequence"/>
</dbReference>
<dbReference type="GO" id="GO:0016787">
    <property type="term" value="F:hydrolase activity"/>
    <property type="evidence" value="ECO:0007669"/>
    <property type="project" value="UniProtKB-KW"/>
</dbReference>
<proteinExistence type="predicted"/>
<evidence type="ECO:0000313" key="2">
    <source>
        <dbReference type="EMBL" id="MBU3060269.1"/>
    </source>
</evidence>
<accession>A0ABS6ATD0</accession>
<dbReference type="PANTHER" id="PTHR37017:SF11">
    <property type="entry name" value="ESTERASE_LIPASE_THIOESTERASE DOMAIN-CONTAINING PROTEIN"/>
    <property type="match status" value="1"/>
</dbReference>
<evidence type="ECO:0000313" key="3">
    <source>
        <dbReference type="Proteomes" id="UP000733379"/>
    </source>
</evidence>
<dbReference type="RefSeq" id="WP_215915160.1">
    <property type="nucleotide sequence ID" value="NZ_JAHKNI010000001.1"/>
</dbReference>
<gene>
    <name evidence="2" type="ORF">KO481_01855</name>
</gene>
<feature type="domain" description="AB hydrolase-1" evidence="1">
    <location>
        <begin position="8"/>
        <end position="239"/>
    </location>
</feature>
<dbReference type="EMBL" id="JAHKNI010000001">
    <property type="protein sequence ID" value="MBU3060269.1"/>
    <property type="molecule type" value="Genomic_DNA"/>
</dbReference>
<name>A0ABS6ATD0_9NOCA</name>